<dbReference type="RefSeq" id="WP_408074784.1">
    <property type="nucleotide sequence ID" value="NZ_JBELQB010000006.1"/>
</dbReference>
<evidence type="ECO:0000313" key="2">
    <source>
        <dbReference type="EMBL" id="MFL9837786.1"/>
    </source>
</evidence>
<evidence type="ECO:0008006" key="4">
    <source>
        <dbReference type="Google" id="ProtNLM"/>
    </source>
</evidence>
<protein>
    <recommendedName>
        <fullName evidence="4">Polysaccharide chain length determinant N-terminal domain-containing protein</fullName>
    </recommendedName>
</protein>
<organism evidence="2 3">
    <name type="scientific">Flavobacterium rhizophilum</name>
    <dbReference type="NCBI Taxonomy" id="3163296"/>
    <lineage>
        <taxon>Bacteria</taxon>
        <taxon>Pseudomonadati</taxon>
        <taxon>Bacteroidota</taxon>
        <taxon>Flavobacteriia</taxon>
        <taxon>Flavobacteriales</taxon>
        <taxon>Flavobacteriaceae</taxon>
        <taxon>Flavobacterium</taxon>
    </lineage>
</organism>
<comment type="caution">
    <text evidence="2">The sequence shown here is derived from an EMBL/GenBank/DDBJ whole genome shotgun (WGS) entry which is preliminary data.</text>
</comment>
<feature type="transmembrane region" description="Helical" evidence="1">
    <location>
        <begin position="290"/>
        <end position="310"/>
    </location>
</feature>
<gene>
    <name evidence="2" type="ORF">ABS768_09775</name>
</gene>
<accession>A0ABW8YC37</accession>
<dbReference type="Proteomes" id="UP001629059">
    <property type="component" value="Unassembled WGS sequence"/>
</dbReference>
<feature type="transmembrane region" description="Helical" evidence="1">
    <location>
        <begin position="44"/>
        <end position="61"/>
    </location>
</feature>
<sequence length="326" mass="37719">MANQLDKSPNNRDIDFDYVSGKVKGYFTAAGDRFFDAIQFAKKYFIILLVIIIGSGVWGYFKDENSKPYYENNLFVIPNFKSMDYLYSKIDYLSSKVGDDGFFQSIGLEPKSITKIEVKPVVDVFSFVKRDDRIKYEVLKLMSDSGEISKILEETVVGKNYKYHVITFNSGIPVDDKTIEALMNFLNDDEFYQTVQAEWIKNLEIKIEATDTLLKQIDGMLNSYTRKGGETAVFFNQDMALDEVILQKQEIVDEQAMNRLDRINYTKIIKDSSKVLNIEKSSFTRGRMTILMPLFFVAIFAVLMWFIGFYKRQVKKRQSTVTGENE</sequence>
<keyword evidence="1" id="KW-0812">Transmembrane</keyword>
<evidence type="ECO:0000256" key="1">
    <source>
        <dbReference type="SAM" id="Phobius"/>
    </source>
</evidence>
<name>A0ABW8YC37_9FLAO</name>
<keyword evidence="1" id="KW-1133">Transmembrane helix</keyword>
<proteinExistence type="predicted"/>
<keyword evidence="3" id="KW-1185">Reference proteome</keyword>
<evidence type="ECO:0000313" key="3">
    <source>
        <dbReference type="Proteomes" id="UP001629059"/>
    </source>
</evidence>
<dbReference type="EMBL" id="JBELQB010000006">
    <property type="protein sequence ID" value="MFL9837786.1"/>
    <property type="molecule type" value="Genomic_DNA"/>
</dbReference>
<reference evidence="2 3" key="1">
    <citation type="submission" date="2024-06" db="EMBL/GenBank/DDBJ databases">
        <authorList>
            <person name="Kaempfer P."/>
            <person name="Viver T."/>
        </authorList>
    </citation>
    <scope>NUCLEOTIDE SEQUENCE [LARGE SCALE GENOMIC DNA]</scope>
    <source>
        <strain evidence="2 3">ST-75</strain>
    </source>
</reference>
<keyword evidence="1" id="KW-0472">Membrane</keyword>